<feature type="binding site" evidence="5">
    <location>
        <position position="205"/>
    </location>
    <ligand>
        <name>Mg(2+)</name>
        <dbReference type="ChEBI" id="CHEBI:18420"/>
        <label>1</label>
        <note>catalytic</note>
    </ligand>
</feature>
<evidence type="ECO:0008006" key="8">
    <source>
        <dbReference type="Google" id="ProtNLM"/>
    </source>
</evidence>
<dbReference type="Gene3D" id="3.30.540.10">
    <property type="entry name" value="Fructose-1,6-Bisphosphatase, subunit A, domain 1"/>
    <property type="match status" value="1"/>
</dbReference>
<gene>
    <name evidence="6" type="ORF">A2898_04700</name>
</gene>
<dbReference type="EMBL" id="MHKE01000017">
    <property type="protein sequence ID" value="OGY82857.1"/>
    <property type="molecule type" value="Genomic_DNA"/>
</dbReference>
<dbReference type="PANTHER" id="PTHR20854">
    <property type="entry name" value="INOSITOL MONOPHOSPHATASE"/>
    <property type="match status" value="1"/>
</dbReference>
<accession>A0A1G2B3Q5</accession>
<name>A0A1G2B3Q5_9BACT</name>
<proteinExistence type="predicted"/>
<reference evidence="6 7" key="1">
    <citation type="journal article" date="2016" name="Nat. Commun.">
        <title>Thousands of microbial genomes shed light on interconnected biogeochemical processes in an aquifer system.</title>
        <authorList>
            <person name="Anantharaman K."/>
            <person name="Brown C.T."/>
            <person name="Hug L.A."/>
            <person name="Sharon I."/>
            <person name="Castelle C.J."/>
            <person name="Probst A.J."/>
            <person name="Thomas B.C."/>
            <person name="Singh A."/>
            <person name="Wilkins M.J."/>
            <person name="Karaoz U."/>
            <person name="Brodie E.L."/>
            <person name="Williams K.H."/>
            <person name="Hubbard S.S."/>
            <person name="Banfield J.F."/>
        </authorList>
    </citation>
    <scope>NUCLEOTIDE SEQUENCE [LARGE SCALE GENOMIC DNA]</scope>
</reference>
<dbReference type="PRINTS" id="PR00377">
    <property type="entry name" value="IMPHPHTASES"/>
</dbReference>
<comment type="cofactor">
    <cofactor evidence="1 5">
        <name>Mg(2+)</name>
        <dbReference type="ChEBI" id="CHEBI:18420"/>
    </cofactor>
</comment>
<dbReference type="Gene3D" id="3.40.190.80">
    <property type="match status" value="1"/>
</dbReference>
<keyword evidence="4 5" id="KW-0460">Magnesium</keyword>
<dbReference type="AlphaFoldDB" id="A0A1G2B3Q5"/>
<dbReference type="STRING" id="1798543.A2898_04700"/>
<evidence type="ECO:0000313" key="6">
    <source>
        <dbReference type="EMBL" id="OGY82857.1"/>
    </source>
</evidence>
<organism evidence="6 7">
    <name type="scientific">Candidatus Kerfeldbacteria bacterium RIFCSPLOWO2_01_FULL_48_11</name>
    <dbReference type="NCBI Taxonomy" id="1798543"/>
    <lineage>
        <taxon>Bacteria</taxon>
        <taxon>Candidatus Kerfeldiibacteriota</taxon>
    </lineage>
</organism>
<protein>
    <recommendedName>
        <fullName evidence="8">Inositol-phosphate phosphatase</fullName>
    </recommendedName>
</protein>
<dbReference type="PANTHER" id="PTHR20854:SF4">
    <property type="entry name" value="INOSITOL-1-MONOPHOSPHATASE-RELATED"/>
    <property type="match status" value="1"/>
</dbReference>
<dbReference type="FunFam" id="3.30.540.10:FF:000003">
    <property type="entry name" value="Inositol-1-monophosphatase"/>
    <property type="match status" value="1"/>
</dbReference>
<evidence type="ECO:0000313" key="7">
    <source>
        <dbReference type="Proteomes" id="UP000179164"/>
    </source>
</evidence>
<dbReference type="Proteomes" id="UP000179164">
    <property type="component" value="Unassembled WGS sequence"/>
</dbReference>
<sequence>MDYQNFCHKIARKAGNIIRKNFSREMKRELKVDGTLLTATDQEVSKLVLQEVMSHFPRHGVLSEEGDTTQLNSEYLWLCDPVDGTLPFAHGVPTCAFSLGLVRDGVPVAGVIYDPFIDRLYYAEKGTGATLNGVRIHVSEDADVLYRPIGCVYWRTARFNLGTLDQKFTQQGGKILAVGSTAYMGMLVASGEFIANVWPGETPWDAAAMKIIVEEAGGKVTDLFGKDQRYDGKIRGILVTNGVTHAYMTELIRESIS</sequence>
<evidence type="ECO:0000256" key="1">
    <source>
        <dbReference type="ARBA" id="ARBA00001946"/>
    </source>
</evidence>
<dbReference type="GO" id="GO:0008934">
    <property type="term" value="F:inositol monophosphate 1-phosphatase activity"/>
    <property type="evidence" value="ECO:0007669"/>
    <property type="project" value="TreeGrafter"/>
</dbReference>
<dbReference type="GO" id="GO:0006020">
    <property type="term" value="P:inositol metabolic process"/>
    <property type="evidence" value="ECO:0007669"/>
    <property type="project" value="TreeGrafter"/>
</dbReference>
<dbReference type="SUPFAM" id="SSF56655">
    <property type="entry name" value="Carbohydrate phosphatase"/>
    <property type="match status" value="1"/>
</dbReference>
<keyword evidence="2 5" id="KW-0479">Metal-binding</keyword>
<dbReference type="GO" id="GO:0046872">
    <property type="term" value="F:metal ion binding"/>
    <property type="evidence" value="ECO:0007669"/>
    <property type="project" value="UniProtKB-KW"/>
</dbReference>
<feature type="binding site" evidence="5">
    <location>
        <position position="64"/>
    </location>
    <ligand>
        <name>Mg(2+)</name>
        <dbReference type="ChEBI" id="CHEBI:18420"/>
        <label>1</label>
        <note>catalytic</note>
    </ligand>
</feature>
<dbReference type="Pfam" id="PF00459">
    <property type="entry name" value="Inositol_P"/>
    <property type="match status" value="1"/>
</dbReference>
<evidence type="ECO:0000256" key="3">
    <source>
        <dbReference type="ARBA" id="ARBA00022801"/>
    </source>
</evidence>
<evidence type="ECO:0000256" key="4">
    <source>
        <dbReference type="ARBA" id="ARBA00022842"/>
    </source>
</evidence>
<dbReference type="GO" id="GO:0007165">
    <property type="term" value="P:signal transduction"/>
    <property type="evidence" value="ECO:0007669"/>
    <property type="project" value="TreeGrafter"/>
</dbReference>
<dbReference type="InterPro" id="IPR000760">
    <property type="entry name" value="Inositol_monophosphatase-like"/>
</dbReference>
<evidence type="ECO:0000256" key="2">
    <source>
        <dbReference type="ARBA" id="ARBA00022723"/>
    </source>
</evidence>
<feature type="binding site" evidence="5">
    <location>
        <position position="83"/>
    </location>
    <ligand>
        <name>Mg(2+)</name>
        <dbReference type="ChEBI" id="CHEBI:18420"/>
        <label>1</label>
        <note>catalytic</note>
    </ligand>
</feature>
<comment type="caution">
    <text evidence="6">The sequence shown here is derived from an EMBL/GenBank/DDBJ whole genome shotgun (WGS) entry which is preliminary data.</text>
</comment>
<feature type="binding site" evidence="5">
    <location>
        <position position="80"/>
    </location>
    <ligand>
        <name>Mg(2+)</name>
        <dbReference type="ChEBI" id="CHEBI:18420"/>
        <label>1</label>
        <note>catalytic</note>
    </ligand>
</feature>
<dbReference type="CDD" id="cd01637">
    <property type="entry name" value="IMPase_like"/>
    <property type="match status" value="1"/>
</dbReference>
<keyword evidence="3" id="KW-0378">Hydrolase</keyword>
<evidence type="ECO:0000256" key="5">
    <source>
        <dbReference type="PIRSR" id="PIRSR600760-2"/>
    </source>
</evidence>